<evidence type="ECO:0000256" key="3">
    <source>
        <dbReference type="ARBA" id="ARBA00022576"/>
    </source>
</evidence>
<dbReference type="PANTHER" id="PTHR46383">
    <property type="entry name" value="ASPARTATE AMINOTRANSFERASE"/>
    <property type="match status" value="1"/>
</dbReference>
<proteinExistence type="inferred from homology"/>
<evidence type="ECO:0000256" key="1">
    <source>
        <dbReference type="ARBA" id="ARBA00001933"/>
    </source>
</evidence>
<dbReference type="EMBL" id="QRCT01000012">
    <property type="protein sequence ID" value="RDU24577.1"/>
    <property type="molecule type" value="Genomic_DNA"/>
</dbReference>
<dbReference type="InterPro" id="IPR050596">
    <property type="entry name" value="AspAT/PAT-like"/>
</dbReference>
<evidence type="ECO:0000256" key="5">
    <source>
        <dbReference type="ARBA" id="ARBA00022898"/>
    </source>
</evidence>
<feature type="domain" description="Aminotransferase class I/classII large" evidence="7">
    <location>
        <begin position="29"/>
        <end position="378"/>
    </location>
</feature>
<dbReference type="Proteomes" id="UP000255036">
    <property type="component" value="Unassembled WGS sequence"/>
</dbReference>
<dbReference type="FunFam" id="3.40.640.10:FF:000033">
    <property type="entry name" value="Aspartate aminotransferase"/>
    <property type="match status" value="1"/>
</dbReference>
<comment type="caution">
    <text evidence="8">The sequence shown here is derived from an EMBL/GenBank/DDBJ whole genome shotgun (WGS) entry which is preliminary data.</text>
</comment>
<name>A0A371AYD3_9FIRM</name>
<dbReference type="CDD" id="cd00609">
    <property type="entry name" value="AAT_like"/>
    <property type="match status" value="1"/>
</dbReference>
<evidence type="ECO:0000313" key="8">
    <source>
        <dbReference type="EMBL" id="RDU24577.1"/>
    </source>
</evidence>
<sequence length="389" mass="44216">MRNPLSETIVKIPPSGIRKFFDIVSEMKDAISLGVGEPDFDTPWHIRDEGIYSLEKGKTFYTSNAGLKELKQEITRYMERRCKVTYDSDEEVIVTVGGSEAIDIALRAMLDPGDEVIIPQPSYVSYLPCAILANGVPSVIELKAENEFRLTKEELLNAITPKTKVLILPFPNNPTGAIMERKDLEDIAQIILEKDLFVISDEIYSELTYKGEHVTIAELPGMKERTILINGFSKSYAMTGWRLGYACGPREIIEQMIKIHQFAIMCAPTNSQYAAIEALKNGDEDVAYMRETYNGRRRFLMNAFKEMGLECFEPYGAFYVFPSIKKFEMTSEEFATRFLKEEKVAVVPGTAFGDSGEGYLRISYAYSLENLKIALERLNRFVIRLREEK</sequence>
<protein>
    <recommendedName>
        <fullName evidence="6">Aminotransferase</fullName>
        <ecNumber evidence="6">2.6.1.-</ecNumber>
    </recommendedName>
</protein>
<keyword evidence="9" id="KW-1185">Reference proteome</keyword>
<evidence type="ECO:0000259" key="7">
    <source>
        <dbReference type="Pfam" id="PF00155"/>
    </source>
</evidence>
<accession>A0A371AYD3</accession>
<dbReference type="InterPro" id="IPR015421">
    <property type="entry name" value="PyrdxlP-dep_Trfase_major"/>
</dbReference>
<organism evidence="8 9">
    <name type="scientific">Anaerosacchariphilus polymeriproducens</name>
    <dbReference type="NCBI Taxonomy" id="1812858"/>
    <lineage>
        <taxon>Bacteria</taxon>
        <taxon>Bacillati</taxon>
        <taxon>Bacillota</taxon>
        <taxon>Clostridia</taxon>
        <taxon>Lachnospirales</taxon>
        <taxon>Lachnospiraceae</taxon>
        <taxon>Anaerosacchariphilus</taxon>
    </lineage>
</organism>
<dbReference type="InterPro" id="IPR015422">
    <property type="entry name" value="PyrdxlP-dep_Trfase_small"/>
</dbReference>
<evidence type="ECO:0000313" key="9">
    <source>
        <dbReference type="Proteomes" id="UP000255036"/>
    </source>
</evidence>
<dbReference type="PROSITE" id="PS00105">
    <property type="entry name" value="AA_TRANSFER_CLASS_1"/>
    <property type="match status" value="1"/>
</dbReference>
<dbReference type="AlphaFoldDB" id="A0A371AYD3"/>
<dbReference type="GO" id="GO:0008483">
    <property type="term" value="F:transaminase activity"/>
    <property type="evidence" value="ECO:0007669"/>
    <property type="project" value="UniProtKB-KW"/>
</dbReference>
<dbReference type="InterPro" id="IPR015424">
    <property type="entry name" value="PyrdxlP-dep_Trfase"/>
</dbReference>
<dbReference type="GO" id="GO:0006520">
    <property type="term" value="P:amino acid metabolic process"/>
    <property type="evidence" value="ECO:0007669"/>
    <property type="project" value="InterPro"/>
</dbReference>
<dbReference type="RefSeq" id="WP_115480810.1">
    <property type="nucleotide sequence ID" value="NZ_QRCT01000012.1"/>
</dbReference>
<evidence type="ECO:0000256" key="2">
    <source>
        <dbReference type="ARBA" id="ARBA00007441"/>
    </source>
</evidence>
<dbReference type="SUPFAM" id="SSF53383">
    <property type="entry name" value="PLP-dependent transferases"/>
    <property type="match status" value="1"/>
</dbReference>
<comment type="cofactor">
    <cofactor evidence="1 6">
        <name>pyridoxal 5'-phosphate</name>
        <dbReference type="ChEBI" id="CHEBI:597326"/>
    </cofactor>
</comment>
<gene>
    <name evidence="8" type="ORF">DWV06_03685</name>
</gene>
<dbReference type="OrthoDB" id="9802328at2"/>
<dbReference type="Gene3D" id="3.90.1150.10">
    <property type="entry name" value="Aspartate Aminotransferase, domain 1"/>
    <property type="match status" value="1"/>
</dbReference>
<keyword evidence="3 6" id="KW-0032">Aminotransferase</keyword>
<evidence type="ECO:0000256" key="6">
    <source>
        <dbReference type="RuleBase" id="RU000481"/>
    </source>
</evidence>
<keyword evidence="4 6" id="KW-0808">Transferase</keyword>
<reference evidence="8 9" key="1">
    <citation type="submission" date="2018-07" db="EMBL/GenBank/DDBJ databases">
        <title>Anaerosacharophilus polymeroproducens gen. nov. sp. nov., an anaerobic bacterium isolated from salt field.</title>
        <authorList>
            <person name="Kim W."/>
            <person name="Yang S.-H."/>
            <person name="Oh J."/>
            <person name="Lee J.-H."/>
            <person name="Kwon K.K."/>
        </authorList>
    </citation>
    <scope>NUCLEOTIDE SEQUENCE [LARGE SCALE GENOMIC DNA]</scope>
    <source>
        <strain evidence="8 9">MCWD5</strain>
    </source>
</reference>
<dbReference type="EC" id="2.6.1.-" evidence="6"/>
<dbReference type="PANTHER" id="PTHR46383:SF3">
    <property type="entry name" value="ASPARTATE AMINOTRANSFERASE-RELATED"/>
    <property type="match status" value="1"/>
</dbReference>
<dbReference type="Gene3D" id="3.40.640.10">
    <property type="entry name" value="Type I PLP-dependent aspartate aminotransferase-like (Major domain)"/>
    <property type="match status" value="1"/>
</dbReference>
<dbReference type="InterPro" id="IPR004839">
    <property type="entry name" value="Aminotransferase_I/II_large"/>
</dbReference>
<dbReference type="InterPro" id="IPR004838">
    <property type="entry name" value="NHTrfase_class1_PyrdxlP-BS"/>
</dbReference>
<dbReference type="GO" id="GO:0030170">
    <property type="term" value="F:pyridoxal phosphate binding"/>
    <property type="evidence" value="ECO:0007669"/>
    <property type="project" value="InterPro"/>
</dbReference>
<evidence type="ECO:0000256" key="4">
    <source>
        <dbReference type="ARBA" id="ARBA00022679"/>
    </source>
</evidence>
<dbReference type="Pfam" id="PF00155">
    <property type="entry name" value="Aminotran_1_2"/>
    <property type="match status" value="1"/>
</dbReference>
<keyword evidence="5" id="KW-0663">Pyridoxal phosphate</keyword>
<comment type="similarity">
    <text evidence="2 6">Belongs to the class-I pyridoxal-phosphate-dependent aminotransferase family.</text>
</comment>